<dbReference type="InterPro" id="IPR020355">
    <property type="entry name" value="Uncharacterised_YhcU"/>
</dbReference>
<reference evidence="1 2" key="1">
    <citation type="submission" date="2019-07" db="EMBL/GenBank/DDBJ databases">
        <authorList>
            <person name="Li J."/>
        </authorList>
    </citation>
    <scope>NUCLEOTIDE SEQUENCE [LARGE SCALE GENOMIC DNA]</scope>
    <source>
        <strain evidence="1 2">TKL69</strain>
    </source>
</reference>
<protein>
    <submittedName>
        <fullName evidence="1">Uncharacterized protein</fullName>
    </submittedName>
</protein>
<dbReference type="EMBL" id="CP041666">
    <property type="protein sequence ID" value="QDP40397.1"/>
    <property type="molecule type" value="Genomic_DNA"/>
</dbReference>
<evidence type="ECO:0000313" key="1">
    <source>
        <dbReference type="EMBL" id="QDP40397.1"/>
    </source>
</evidence>
<keyword evidence="2" id="KW-1185">Reference proteome</keyword>
<gene>
    <name evidence="1" type="ORF">FN924_09520</name>
</gene>
<sequence>MKVVTASTPEQQSYMKEQLEDLYDRVFPCFFPISYIKQLKEFKLLQPARLEELTMVEILEVIAAVQTISTILETLHKNQTAIEVYEEAFHKNASILNKYDIDFPFELEDFNSNQQMNSQMNGRYQNSTH</sequence>
<organism evidence="1 2">
    <name type="scientific">Radiobacillus deserti</name>
    <dbReference type="NCBI Taxonomy" id="2594883"/>
    <lineage>
        <taxon>Bacteria</taxon>
        <taxon>Bacillati</taxon>
        <taxon>Bacillota</taxon>
        <taxon>Bacilli</taxon>
        <taxon>Bacillales</taxon>
        <taxon>Bacillaceae</taxon>
        <taxon>Radiobacillus</taxon>
    </lineage>
</organism>
<accession>A0A516KG78</accession>
<dbReference type="Pfam" id="PF17326">
    <property type="entry name" value="DUF5365"/>
    <property type="match status" value="1"/>
</dbReference>
<dbReference type="Proteomes" id="UP000315215">
    <property type="component" value="Chromosome"/>
</dbReference>
<dbReference type="AlphaFoldDB" id="A0A516KG78"/>
<dbReference type="OrthoDB" id="2966549at2"/>
<proteinExistence type="predicted"/>
<dbReference type="KEGG" id="aqt:FN924_09520"/>
<evidence type="ECO:0000313" key="2">
    <source>
        <dbReference type="Proteomes" id="UP000315215"/>
    </source>
</evidence>
<dbReference type="RefSeq" id="WP_143893930.1">
    <property type="nucleotide sequence ID" value="NZ_CP041666.1"/>
</dbReference>
<name>A0A516KG78_9BACI</name>